<feature type="compositionally biased region" description="Basic and acidic residues" evidence="1">
    <location>
        <begin position="281"/>
        <end position="290"/>
    </location>
</feature>
<name>A0A6J4LV23_9BACT</name>
<gene>
    <name evidence="2" type="ORF">AVDCRST_MAG89-2697</name>
</gene>
<feature type="non-terminal residue" evidence="2">
    <location>
        <position position="1"/>
    </location>
</feature>
<feature type="region of interest" description="Disordered" evidence="1">
    <location>
        <begin position="1"/>
        <end position="87"/>
    </location>
</feature>
<feature type="compositionally biased region" description="Basic residues" evidence="1">
    <location>
        <begin position="126"/>
        <end position="141"/>
    </location>
</feature>
<accession>A0A6J4LV23</accession>
<dbReference type="EMBL" id="CADCTV010000565">
    <property type="protein sequence ID" value="CAA9342792.1"/>
    <property type="molecule type" value="Genomic_DNA"/>
</dbReference>
<feature type="region of interest" description="Disordered" evidence="1">
    <location>
        <begin position="99"/>
        <end position="165"/>
    </location>
</feature>
<dbReference type="AlphaFoldDB" id="A0A6J4LV23"/>
<reference evidence="2" key="1">
    <citation type="submission" date="2020-02" db="EMBL/GenBank/DDBJ databases">
        <authorList>
            <person name="Meier V. D."/>
        </authorList>
    </citation>
    <scope>NUCLEOTIDE SEQUENCE</scope>
    <source>
        <strain evidence="2">AVDCRST_MAG89</strain>
    </source>
</reference>
<feature type="compositionally biased region" description="Basic and acidic residues" evidence="1">
    <location>
        <begin position="23"/>
        <end position="42"/>
    </location>
</feature>
<organism evidence="2">
    <name type="scientific">uncultured Gemmatimonadota bacterium</name>
    <dbReference type="NCBI Taxonomy" id="203437"/>
    <lineage>
        <taxon>Bacteria</taxon>
        <taxon>Pseudomonadati</taxon>
        <taxon>Gemmatimonadota</taxon>
        <taxon>environmental samples</taxon>
    </lineage>
</organism>
<feature type="compositionally biased region" description="Basic and acidic residues" evidence="1">
    <location>
        <begin position="220"/>
        <end position="230"/>
    </location>
</feature>
<sequence length="520" mass="53253">DLAETARHLCRPAAVRPPPRTRCAGELDDGRPGAARHLERGDGALAAGADGPGAAGQHRAAADGVSGAAGGARVGRRAVPPLGDRGAQRDVRLVGGLAARNGARGPGAAARPLAGGAAAGVEPRDRRRGHRGGGGHPRAGRHGGGAALAGHRARQVRPCRGRAGDLPSHRELAEVGAAADAGAAGAGRGPGRFQLAPAACPAAGSAQRAGTAPGAVGRRGRGDQRLDGRMGHPARSRRAGHPSARAGRDLRRLRAPPPAGGARPGAGDPRGRAARIHRRRPGNEHRRYDSRACPAQRIRGALRALRLVGCRIGRNGQRNGCAGDDGGRADPAGRVSQSEAHHHRGPVGRRGAGAERVARVRGGQSGPYPGPAGAAEPGHGHGAHRPHLAAGFYRGRAVLPPLAFARAVDAGRQRSAGRAGAAERRIQRPLVLRVPRRAGVLASFHLVGLRHLHLAHQPRHLRQDRVFRPAPERGAAGHAGLPGRGRRAHSPDAPHRVSAQRGGAAGQLAGVPFRAALAEL</sequence>
<proteinExistence type="predicted"/>
<feature type="region of interest" description="Disordered" evidence="1">
    <location>
        <begin position="314"/>
        <end position="386"/>
    </location>
</feature>
<feature type="non-terminal residue" evidence="2">
    <location>
        <position position="520"/>
    </location>
</feature>
<evidence type="ECO:0000313" key="2">
    <source>
        <dbReference type="EMBL" id="CAA9342792.1"/>
    </source>
</evidence>
<feature type="compositionally biased region" description="Low complexity" evidence="1">
    <location>
        <begin position="99"/>
        <end position="120"/>
    </location>
</feature>
<feature type="region of interest" description="Disordered" evidence="1">
    <location>
        <begin position="472"/>
        <end position="505"/>
    </location>
</feature>
<evidence type="ECO:0000256" key="1">
    <source>
        <dbReference type="SAM" id="MobiDB-lite"/>
    </source>
</evidence>
<feature type="region of interest" description="Disordered" evidence="1">
    <location>
        <begin position="204"/>
        <end position="292"/>
    </location>
</feature>
<feature type="compositionally biased region" description="Basic residues" evidence="1">
    <location>
        <begin position="151"/>
        <end position="160"/>
    </location>
</feature>
<protein>
    <submittedName>
        <fullName evidence="2">Uncharacterized protein</fullName>
    </submittedName>
</protein>